<dbReference type="PANTHER" id="PTHR43095:SF5">
    <property type="entry name" value="XYLULOSE KINASE"/>
    <property type="match status" value="1"/>
</dbReference>
<keyword evidence="2 8" id="KW-0859">Xylose metabolism</keyword>
<sequence>MYFIGVDLGTSACKFLLMDERGEILNITSRSYDVEYPHPGWSQQNPEDWWRAVREGVPELLSGFDAALVAGIGCGGQMHGLVALDEKDQVIRPAILWNDGRTVEQVRYLNETVGTSRLLELTGNIAYAGFTAPKVLWVRDEEPELFSRIAHVMLPKDYLNHLLTGVYATDVSDASGTLLFDVARRTWSEEMLALCGLTAAQMPEVHESYEPIGTLLPEVAAELGLPTGVVVAAGAGDNAAAAVGTGAVGAGTMNISLGTSGTVFIPTAGFAAGVGDRIHSFCHADGAWHLMGCILSAASCNAWWVNDVLGADDMAAEQADIDVRSADPSLPYFLPYLMGERTPHNDVTARGALVGMSMSTTRADLTRAVLEGVAFAVRDSVEIARSLGASVSSSTVCGGGARSVTWLQMLADILGIELVLPATEQGPGYGGAMLAAVAAGVYDNVAACSDEIVAERERIVPSCDLAAAYDDRYRVWRGMYPALRESFSEIAGR</sequence>
<dbReference type="GO" id="GO:0004856">
    <property type="term" value="F:D-xylulokinase activity"/>
    <property type="evidence" value="ECO:0007669"/>
    <property type="project" value="UniProtKB-UniRule"/>
</dbReference>
<dbReference type="GO" id="GO:0005998">
    <property type="term" value="P:xylulose catabolic process"/>
    <property type="evidence" value="ECO:0007669"/>
    <property type="project" value="UniProtKB-UniRule"/>
</dbReference>
<dbReference type="GO" id="GO:0005524">
    <property type="term" value="F:ATP binding"/>
    <property type="evidence" value="ECO:0007669"/>
    <property type="project" value="UniProtKB-UniRule"/>
</dbReference>
<dbReference type="InterPro" id="IPR000577">
    <property type="entry name" value="Carb_kinase_FGGY"/>
</dbReference>
<dbReference type="Gene3D" id="3.30.420.40">
    <property type="match status" value="2"/>
</dbReference>
<evidence type="ECO:0000259" key="12">
    <source>
        <dbReference type="Pfam" id="PF02782"/>
    </source>
</evidence>
<evidence type="ECO:0000313" key="14">
    <source>
        <dbReference type="Proteomes" id="UP000824133"/>
    </source>
</evidence>
<evidence type="ECO:0000256" key="8">
    <source>
        <dbReference type="HAMAP-Rule" id="MF_02220"/>
    </source>
</evidence>
<dbReference type="GO" id="GO:0042732">
    <property type="term" value="P:D-xylose metabolic process"/>
    <property type="evidence" value="ECO:0007669"/>
    <property type="project" value="UniProtKB-KW"/>
</dbReference>
<evidence type="ECO:0000256" key="7">
    <source>
        <dbReference type="ARBA" id="ARBA00023277"/>
    </source>
</evidence>
<keyword evidence="7 8" id="KW-0119">Carbohydrate metabolism</keyword>
<evidence type="ECO:0000256" key="5">
    <source>
        <dbReference type="ARBA" id="ARBA00022777"/>
    </source>
</evidence>
<dbReference type="Proteomes" id="UP000824133">
    <property type="component" value="Unassembled WGS sequence"/>
</dbReference>
<evidence type="ECO:0000259" key="11">
    <source>
        <dbReference type="Pfam" id="PF00370"/>
    </source>
</evidence>
<comment type="similarity">
    <text evidence="1 8 9">Belongs to the FGGY kinase family.</text>
</comment>
<dbReference type="PANTHER" id="PTHR43095">
    <property type="entry name" value="SUGAR KINASE"/>
    <property type="match status" value="1"/>
</dbReference>
<feature type="site" description="Important for activity" evidence="8">
    <location>
        <position position="7"/>
    </location>
</feature>
<accession>A0A9D2CHH7</accession>
<dbReference type="InterPro" id="IPR050406">
    <property type="entry name" value="FGGY_Carb_Kinase"/>
</dbReference>
<reference evidence="13" key="2">
    <citation type="submission" date="2021-04" db="EMBL/GenBank/DDBJ databases">
        <authorList>
            <person name="Gilroy R."/>
        </authorList>
    </citation>
    <scope>NUCLEOTIDE SEQUENCE</scope>
    <source>
        <strain evidence="13">ChiHjej10B9-743</strain>
    </source>
</reference>
<dbReference type="EMBL" id="DXCP01000022">
    <property type="protein sequence ID" value="HIY79381.1"/>
    <property type="molecule type" value="Genomic_DNA"/>
</dbReference>
<evidence type="ECO:0000256" key="1">
    <source>
        <dbReference type="ARBA" id="ARBA00009156"/>
    </source>
</evidence>
<dbReference type="InterPro" id="IPR043129">
    <property type="entry name" value="ATPase_NBD"/>
</dbReference>
<protein>
    <recommendedName>
        <fullName evidence="8 10">Xylulose kinase</fullName>
        <shortName evidence="8 10">Xylulokinase</shortName>
        <ecNumber evidence="8 10">2.7.1.17</ecNumber>
    </recommendedName>
</protein>
<evidence type="ECO:0000313" key="13">
    <source>
        <dbReference type="EMBL" id="HIY79381.1"/>
    </source>
</evidence>
<evidence type="ECO:0000256" key="6">
    <source>
        <dbReference type="ARBA" id="ARBA00022840"/>
    </source>
</evidence>
<dbReference type="InterPro" id="IPR018484">
    <property type="entry name" value="FGGY_N"/>
</dbReference>
<dbReference type="NCBIfam" id="TIGR01312">
    <property type="entry name" value="XylB"/>
    <property type="match status" value="1"/>
</dbReference>
<feature type="domain" description="Carbohydrate kinase FGGY N-terminal" evidence="11">
    <location>
        <begin position="2"/>
        <end position="244"/>
    </location>
</feature>
<comment type="caution">
    <text evidence="13">The sequence shown here is derived from an EMBL/GenBank/DDBJ whole genome shotgun (WGS) entry which is preliminary data.</text>
</comment>
<dbReference type="EC" id="2.7.1.17" evidence="8 10"/>
<feature type="binding site" evidence="8">
    <location>
        <begin position="78"/>
        <end position="79"/>
    </location>
    <ligand>
        <name>substrate</name>
    </ligand>
</feature>
<evidence type="ECO:0000256" key="10">
    <source>
        <dbReference type="RuleBase" id="RU364073"/>
    </source>
</evidence>
<dbReference type="HAMAP" id="MF_02220">
    <property type="entry name" value="XylB"/>
    <property type="match status" value="1"/>
</dbReference>
<keyword evidence="5 8" id="KW-0418">Kinase</keyword>
<dbReference type="PIRSF" id="PIRSF000538">
    <property type="entry name" value="GlpK"/>
    <property type="match status" value="1"/>
</dbReference>
<dbReference type="SUPFAM" id="SSF53067">
    <property type="entry name" value="Actin-like ATPase domain"/>
    <property type="match status" value="2"/>
</dbReference>
<dbReference type="InterPro" id="IPR006000">
    <property type="entry name" value="Xylulokinase"/>
</dbReference>
<gene>
    <name evidence="8 10 13" type="primary">xylB</name>
    <name evidence="13" type="ORF">IAA42_02995</name>
</gene>
<comment type="function">
    <text evidence="8">Catalyzes the phosphorylation of D-xylulose to D-xylulose 5-phosphate.</text>
</comment>
<dbReference type="Pfam" id="PF02782">
    <property type="entry name" value="FGGY_C"/>
    <property type="match status" value="1"/>
</dbReference>
<evidence type="ECO:0000256" key="4">
    <source>
        <dbReference type="ARBA" id="ARBA00022741"/>
    </source>
</evidence>
<keyword evidence="6 8" id="KW-0067">ATP-binding</keyword>
<feature type="active site" description="Proton acceptor" evidence="8">
    <location>
        <position position="237"/>
    </location>
</feature>
<dbReference type="PROSITE" id="PS00933">
    <property type="entry name" value="FGGY_KINASES_1"/>
    <property type="match status" value="1"/>
</dbReference>
<dbReference type="PROSITE" id="PS00445">
    <property type="entry name" value="FGGY_KINASES_2"/>
    <property type="match status" value="1"/>
</dbReference>
<evidence type="ECO:0000256" key="2">
    <source>
        <dbReference type="ARBA" id="ARBA00022629"/>
    </source>
</evidence>
<organism evidence="13 14">
    <name type="scientific">Candidatus Olsenella excrementavium</name>
    <dbReference type="NCBI Taxonomy" id="2838709"/>
    <lineage>
        <taxon>Bacteria</taxon>
        <taxon>Bacillati</taxon>
        <taxon>Actinomycetota</taxon>
        <taxon>Coriobacteriia</taxon>
        <taxon>Coriobacteriales</taxon>
        <taxon>Atopobiaceae</taxon>
        <taxon>Olsenella</taxon>
    </lineage>
</organism>
<dbReference type="CDD" id="cd07808">
    <property type="entry name" value="ASKHA_NBD_FGGY_EcXK-like"/>
    <property type="match status" value="1"/>
</dbReference>
<feature type="domain" description="Carbohydrate kinase FGGY C-terminal" evidence="12">
    <location>
        <begin position="253"/>
        <end position="439"/>
    </location>
</feature>
<keyword evidence="4 8" id="KW-0547">Nucleotide-binding</keyword>
<dbReference type="InterPro" id="IPR018483">
    <property type="entry name" value="Carb_kinase_FGGY_CS"/>
</dbReference>
<comment type="catalytic activity">
    <reaction evidence="8 10">
        <text>D-xylulose + ATP = D-xylulose 5-phosphate + ADP + H(+)</text>
        <dbReference type="Rhea" id="RHEA:10964"/>
        <dbReference type="ChEBI" id="CHEBI:15378"/>
        <dbReference type="ChEBI" id="CHEBI:17140"/>
        <dbReference type="ChEBI" id="CHEBI:30616"/>
        <dbReference type="ChEBI" id="CHEBI:57737"/>
        <dbReference type="ChEBI" id="CHEBI:456216"/>
        <dbReference type="EC" id="2.7.1.17"/>
    </reaction>
</comment>
<dbReference type="InterPro" id="IPR018485">
    <property type="entry name" value="FGGY_C"/>
</dbReference>
<name>A0A9D2CHH7_9ACTN</name>
<keyword evidence="3 8" id="KW-0808">Transferase</keyword>
<evidence type="ECO:0000256" key="9">
    <source>
        <dbReference type="RuleBase" id="RU003733"/>
    </source>
</evidence>
<dbReference type="Pfam" id="PF00370">
    <property type="entry name" value="FGGY_N"/>
    <property type="match status" value="1"/>
</dbReference>
<evidence type="ECO:0000256" key="3">
    <source>
        <dbReference type="ARBA" id="ARBA00022679"/>
    </source>
</evidence>
<proteinExistence type="inferred from homology"/>
<dbReference type="AlphaFoldDB" id="A0A9D2CHH7"/>
<reference evidence="13" key="1">
    <citation type="journal article" date="2021" name="PeerJ">
        <title>Extensive microbial diversity within the chicken gut microbiome revealed by metagenomics and culture.</title>
        <authorList>
            <person name="Gilroy R."/>
            <person name="Ravi A."/>
            <person name="Getino M."/>
            <person name="Pursley I."/>
            <person name="Horton D.L."/>
            <person name="Alikhan N.F."/>
            <person name="Baker D."/>
            <person name="Gharbi K."/>
            <person name="Hall N."/>
            <person name="Watson M."/>
            <person name="Adriaenssens E.M."/>
            <person name="Foster-Nyarko E."/>
            <person name="Jarju S."/>
            <person name="Secka A."/>
            <person name="Antonio M."/>
            <person name="Oren A."/>
            <person name="Chaudhuri R.R."/>
            <person name="La Ragione R."/>
            <person name="Hildebrand F."/>
            <person name="Pallen M.J."/>
        </authorList>
    </citation>
    <scope>NUCLEOTIDE SEQUENCE</scope>
    <source>
        <strain evidence="13">ChiHjej10B9-743</strain>
    </source>
</reference>